<dbReference type="AlphaFoldDB" id="A0A1C7MSP5"/>
<dbReference type="EMBL" id="LUGG01000001">
    <property type="protein sequence ID" value="OBZ79920.1"/>
    <property type="molecule type" value="Genomic_DNA"/>
</dbReference>
<gene>
    <name evidence="1" type="ORF">A0H81_00467</name>
</gene>
<reference evidence="1 2" key="1">
    <citation type="submission" date="2016-03" db="EMBL/GenBank/DDBJ databases">
        <title>Whole genome sequencing of Grifola frondosa 9006-11.</title>
        <authorList>
            <person name="Min B."/>
            <person name="Park H."/>
            <person name="Kim J.-G."/>
            <person name="Cho H."/>
            <person name="Oh Y.-L."/>
            <person name="Kong W.-S."/>
            <person name="Choi I.-G."/>
        </authorList>
    </citation>
    <scope>NUCLEOTIDE SEQUENCE [LARGE SCALE GENOMIC DNA]</scope>
    <source>
        <strain evidence="1 2">9006-11</strain>
    </source>
</reference>
<dbReference type="Proteomes" id="UP000092993">
    <property type="component" value="Unassembled WGS sequence"/>
</dbReference>
<name>A0A1C7MSP5_GRIFR</name>
<evidence type="ECO:0000313" key="2">
    <source>
        <dbReference type="Proteomes" id="UP000092993"/>
    </source>
</evidence>
<organism evidence="1 2">
    <name type="scientific">Grifola frondosa</name>
    <name type="common">Maitake</name>
    <name type="synonym">Polyporus frondosus</name>
    <dbReference type="NCBI Taxonomy" id="5627"/>
    <lineage>
        <taxon>Eukaryota</taxon>
        <taxon>Fungi</taxon>
        <taxon>Dikarya</taxon>
        <taxon>Basidiomycota</taxon>
        <taxon>Agaricomycotina</taxon>
        <taxon>Agaricomycetes</taxon>
        <taxon>Polyporales</taxon>
        <taxon>Grifolaceae</taxon>
        <taxon>Grifola</taxon>
    </lineage>
</organism>
<accession>A0A1C7MSP5</accession>
<protein>
    <submittedName>
        <fullName evidence="1">Uncharacterized protein</fullName>
    </submittedName>
</protein>
<sequence length="164" mass="18447">MLCCAWSRRFKVSLKHQLEATPNDLALNSGDISHASWKQELFSDVTFIDDSSMKRSIELATLATSLLISFTKHELHYHGRNAYTPLNKDPNHAQLNSWAKGAIAWSQTNLKAALTAAGRTYVHSKWRTGNPRKYNSFDQIPRGTPQYKPTALAFSEINAEVDVV</sequence>
<proteinExistence type="predicted"/>
<keyword evidence="2" id="KW-1185">Reference proteome</keyword>
<comment type="caution">
    <text evidence="1">The sequence shown here is derived from an EMBL/GenBank/DDBJ whole genome shotgun (WGS) entry which is preliminary data.</text>
</comment>
<evidence type="ECO:0000313" key="1">
    <source>
        <dbReference type="EMBL" id="OBZ79920.1"/>
    </source>
</evidence>